<proteinExistence type="predicted"/>
<keyword evidence="2" id="KW-1185">Reference proteome</keyword>
<dbReference type="AlphaFoldDB" id="A0A1E5WDZ6"/>
<evidence type="ECO:0000313" key="1">
    <source>
        <dbReference type="EMBL" id="OEL35599.1"/>
    </source>
</evidence>
<name>A0A1E5WDZ6_9POAL</name>
<organism evidence="1 2">
    <name type="scientific">Dichanthelium oligosanthes</name>
    <dbReference type="NCBI Taxonomy" id="888268"/>
    <lineage>
        <taxon>Eukaryota</taxon>
        <taxon>Viridiplantae</taxon>
        <taxon>Streptophyta</taxon>
        <taxon>Embryophyta</taxon>
        <taxon>Tracheophyta</taxon>
        <taxon>Spermatophyta</taxon>
        <taxon>Magnoliopsida</taxon>
        <taxon>Liliopsida</taxon>
        <taxon>Poales</taxon>
        <taxon>Poaceae</taxon>
        <taxon>PACMAD clade</taxon>
        <taxon>Panicoideae</taxon>
        <taxon>Panicodae</taxon>
        <taxon>Paniceae</taxon>
        <taxon>Dichantheliinae</taxon>
        <taxon>Dichanthelium</taxon>
    </lineage>
</organism>
<gene>
    <name evidence="1" type="ORF">BAE44_0003383</name>
</gene>
<accession>A0A1E5WDZ6</accession>
<reference evidence="1 2" key="1">
    <citation type="submission" date="2016-09" db="EMBL/GenBank/DDBJ databases">
        <title>The draft genome of Dichanthelium oligosanthes: A C3 panicoid grass species.</title>
        <authorList>
            <person name="Studer A.J."/>
            <person name="Schnable J.C."/>
            <person name="Brutnell T.P."/>
        </authorList>
    </citation>
    <scope>NUCLEOTIDE SEQUENCE [LARGE SCALE GENOMIC DNA]</scope>
    <source>
        <strain evidence="2">cv. Kellogg 1175</strain>
        <tissue evidence="1">Leaf</tissue>
    </source>
</reference>
<comment type="caution">
    <text evidence="1">The sequence shown here is derived from an EMBL/GenBank/DDBJ whole genome shotgun (WGS) entry which is preliminary data.</text>
</comment>
<feature type="non-terminal residue" evidence="1">
    <location>
        <position position="1"/>
    </location>
</feature>
<evidence type="ECO:0000313" key="2">
    <source>
        <dbReference type="Proteomes" id="UP000095767"/>
    </source>
</evidence>
<dbReference type="Proteomes" id="UP000095767">
    <property type="component" value="Unassembled WGS sequence"/>
</dbReference>
<sequence>LPLPHKFLLLLHLRVVTRNESVGSKAKTRYLKVQ</sequence>
<protein>
    <submittedName>
        <fullName evidence="1">Uncharacterized protein</fullName>
    </submittedName>
</protein>
<dbReference type="EMBL" id="LWDX02011663">
    <property type="protein sequence ID" value="OEL35599.1"/>
    <property type="molecule type" value="Genomic_DNA"/>
</dbReference>